<organism evidence="10 11">
    <name type="scientific">Candidatus Borkfalkia excrementavium</name>
    <dbReference type="NCBI Taxonomy" id="2838505"/>
    <lineage>
        <taxon>Bacteria</taxon>
        <taxon>Bacillati</taxon>
        <taxon>Bacillota</taxon>
        <taxon>Clostridia</taxon>
        <taxon>Christensenellales</taxon>
        <taxon>Christensenellaceae</taxon>
        <taxon>Candidatus Borkfalkia</taxon>
    </lineage>
</organism>
<evidence type="ECO:0000256" key="6">
    <source>
        <dbReference type="ARBA" id="ARBA00023010"/>
    </source>
</evidence>
<dbReference type="InterPro" id="IPR054384">
    <property type="entry name" value="SecDF_P1_head"/>
</dbReference>
<keyword evidence="5 8" id="KW-1133">Transmembrane helix</keyword>
<keyword evidence="4" id="KW-0653">Protein transport</keyword>
<dbReference type="GO" id="GO:0005886">
    <property type="term" value="C:plasma membrane"/>
    <property type="evidence" value="ECO:0007669"/>
    <property type="project" value="TreeGrafter"/>
</dbReference>
<feature type="transmembrane region" description="Helical" evidence="8">
    <location>
        <begin position="387"/>
        <end position="409"/>
    </location>
</feature>
<keyword evidence="1" id="KW-0813">Transport</keyword>
<evidence type="ECO:0000256" key="2">
    <source>
        <dbReference type="ARBA" id="ARBA00022475"/>
    </source>
</evidence>
<feature type="transmembrane region" description="Helical" evidence="8">
    <location>
        <begin position="358"/>
        <end position="381"/>
    </location>
</feature>
<feature type="transmembrane region" description="Helical" evidence="8">
    <location>
        <begin position="458"/>
        <end position="485"/>
    </location>
</feature>
<evidence type="ECO:0000256" key="5">
    <source>
        <dbReference type="ARBA" id="ARBA00022989"/>
    </source>
</evidence>
<evidence type="ECO:0000256" key="7">
    <source>
        <dbReference type="ARBA" id="ARBA00023136"/>
    </source>
</evidence>
<dbReference type="InterPro" id="IPR022813">
    <property type="entry name" value="SecD/SecF_arch_bac"/>
</dbReference>
<comment type="caution">
    <text evidence="10">The sequence shown here is derived from an EMBL/GenBank/DDBJ whole genome shotgun (WGS) entry which is preliminary data.</text>
</comment>
<reference evidence="10" key="1">
    <citation type="journal article" date="2021" name="PeerJ">
        <title>Extensive microbial diversity within the chicken gut microbiome revealed by metagenomics and culture.</title>
        <authorList>
            <person name="Gilroy R."/>
            <person name="Ravi A."/>
            <person name="Getino M."/>
            <person name="Pursley I."/>
            <person name="Horton D.L."/>
            <person name="Alikhan N.F."/>
            <person name="Baker D."/>
            <person name="Gharbi K."/>
            <person name="Hall N."/>
            <person name="Watson M."/>
            <person name="Adriaenssens E.M."/>
            <person name="Foster-Nyarko E."/>
            <person name="Jarju S."/>
            <person name="Secka A."/>
            <person name="Antonio M."/>
            <person name="Oren A."/>
            <person name="Chaudhuri R.R."/>
            <person name="La Ragione R."/>
            <person name="Hildebrand F."/>
            <person name="Pallen M.J."/>
        </authorList>
    </citation>
    <scope>NUCLEOTIDE SEQUENCE</scope>
    <source>
        <strain evidence="10">CHK199-9574</strain>
    </source>
</reference>
<evidence type="ECO:0000313" key="10">
    <source>
        <dbReference type="EMBL" id="HIY78554.1"/>
    </source>
</evidence>
<feature type="domain" description="SecDF P1 head subdomain" evidence="9">
    <location>
        <begin position="197"/>
        <end position="293"/>
    </location>
</feature>
<keyword evidence="3 8" id="KW-0812">Transmembrane</keyword>
<dbReference type="Gene3D" id="3.30.1360.200">
    <property type="match status" value="1"/>
</dbReference>
<dbReference type="PANTHER" id="PTHR30081">
    <property type="entry name" value="PROTEIN-EXPORT MEMBRANE PROTEIN SEC"/>
    <property type="match status" value="1"/>
</dbReference>
<sequence length="506" mass="54751">MGKKKSVVLIVLFTLALAALLFLCFAPAFPVQDGIGSYRSMIKWVKQGSDLDGGYYSVYYPEGVISKEEYETLVVEYAYAQEEAEETGEPSDLEDPAANYKAYKGLYLSTDIYSEETGVSQSFQDEFAKAFRAVRARYEDMGYSDYSVRLQDDYAIRVEIPKPEDDAGTGVNATAQSIFETFASSGGLIFSDSDSTVASKNVLMEGTSRYIERASVGNNPSGSGYAVVLHFTKEGRQRFAEITAELASSASDGSTATLYVYVGDDQLMGAGVEGELNQDTVSISGQYTTRESAAADAAVINSVLDEDDVFDLKFEAPEYYSMTPTSGDYTALAAAIAFGVLVLGMLVFSLVKYKGMGLAHLYGFLTFILALILCLALIPGIEVTTGGILAITLVSAIMVSCNYFAFGNIKKEFATGKTLTASVKAGYKKSMAFTIDVHIILFLASLAMYLIATGTVKFLALIFTLGIVASAACTLAVTRFCLYVFMAQPKNKIAFVGFKREETEDE</sequence>
<name>A0A9D2CG51_9FIRM</name>
<evidence type="ECO:0000259" key="9">
    <source>
        <dbReference type="Pfam" id="PF22599"/>
    </source>
</evidence>
<evidence type="ECO:0000256" key="3">
    <source>
        <dbReference type="ARBA" id="ARBA00022692"/>
    </source>
</evidence>
<gene>
    <name evidence="10" type="ORF">H9728_05870</name>
</gene>
<proteinExistence type="predicted"/>
<dbReference type="AlphaFoldDB" id="A0A9D2CG51"/>
<evidence type="ECO:0000313" key="11">
    <source>
        <dbReference type="Proteomes" id="UP000824135"/>
    </source>
</evidence>
<dbReference type="SUPFAM" id="SSF82866">
    <property type="entry name" value="Multidrug efflux transporter AcrB transmembrane domain"/>
    <property type="match status" value="1"/>
</dbReference>
<protein>
    <recommendedName>
        <fullName evidence="9">SecDF P1 head subdomain domain-containing protein</fullName>
    </recommendedName>
</protein>
<evidence type="ECO:0000256" key="1">
    <source>
        <dbReference type="ARBA" id="ARBA00022448"/>
    </source>
</evidence>
<feature type="transmembrane region" description="Helical" evidence="8">
    <location>
        <begin position="430"/>
        <end position="452"/>
    </location>
</feature>
<feature type="transmembrane region" description="Helical" evidence="8">
    <location>
        <begin position="329"/>
        <end position="351"/>
    </location>
</feature>
<accession>A0A9D2CG51</accession>
<keyword evidence="7 8" id="KW-0472">Membrane</keyword>
<dbReference type="Pfam" id="PF22599">
    <property type="entry name" value="SecDF_P1_head"/>
    <property type="match status" value="1"/>
</dbReference>
<dbReference type="GO" id="GO:0015031">
    <property type="term" value="P:protein transport"/>
    <property type="evidence" value="ECO:0007669"/>
    <property type="project" value="UniProtKB-KW"/>
</dbReference>
<evidence type="ECO:0000256" key="4">
    <source>
        <dbReference type="ARBA" id="ARBA00022927"/>
    </source>
</evidence>
<dbReference type="EMBL" id="DXCO01000037">
    <property type="protein sequence ID" value="HIY78554.1"/>
    <property type="molecule type" value="Genomic_DNA"/>
</dbReference>
<dbReference type="PANTHER" id="PTHR30081:SF1">
    <property type="entry name" value="PROTEIN TRANSLOCASE SUBUNIT SECD"/>
    <property type="match status" value="1"/>
</dbReference>
<keyword evidence="6" id="KW-0811">Translocation</keyword>
<reference evidence="10" key="2">
    <citation type="submission" date="2021-04" db="EMBL/GenBank/DDBJ databases">
        <authorList>
            <person name="Gilroy R."/>
        </authorList>
    </citation>
    <scope>NUCLEOTIDE SEQUENCE</scope>
    <source>
        <strain evidence="10">CHK199-9574</strain>
    </source>
</reference>
<evidence type="ECO:0000256" key="8">
    <source>
        <dbReference type="SAM" id="Phobius"/>
    </source>
</evidence>
<keyword evidence="2" id="KW-1003">Cell membrane</keyword>
<dbReference type="Proteomes" id="UP000824135">
    <property type="component" value="Unassembled WGS sequence"/>
</dbReference>